<name>A0AAJ0MB05_9PEZI</name>
<accession>A0AAJ0MB05</accession>
<comment type="caution">
    <text evidence="1">The sequence shown here is derived from an EMBL/GenBank/DDBJ whole genome shotgun (WGS) entry which is preliminary data.</text>
</comment>
<protein>
    <submittedName>
        <fullName evidence="1">Uncharacterized protein</fullName>
    </submittedName>
</protein>
<dbReference type="AlphaFoldDB" id="A0AAJ0MB05"/>
<keyword evidence="2" id="KW-1185">Reference proteome</keyword>
<reference evidence="1" key="2">
    <citation type="submission" date="2023-06" db="EMBL/GenBank/DDBJ databases">
        <authorList>
            <consortium name="Lawrence Berkeley National Laboratory"/>
            <person name="Haridas S."/>
            <person name="Hensen N."/>
            <person name="Bonometti L."/>
            <person name="Westerberg I."/>
            <person name="Brannstrom I.O."/>
            <person name="Guillou S."/>
            <person name="Cros-Aarteil S."/>
            <person name="Calhoun S."/>
            <person name="Kuo A."/>
            <person name="Mondo S."/>
            <person name="Pangilinan J."/>
            <person name="Riley R."/>
            <person name="Labutti K."/>
            <person name="Andreopoulos B."/>
            <person name="Lipzen A."/>
            <person name="Chen C."/>
            <person name="Yanf M."/>
            <person name="Daum C."/>
            <person name="Ng V."/>
            <person name="Clum A."/>
            <person name="Steindorff A."/>
            <person name="Ohm R."/>
            <person name="Martin F."/>
            <person name="Silar P."/>
            <person name="Natvig D."/>
            <person name="Lalanne C."/>
            <person name="Gautier V."/>
            <person name="Ament-Velasquez S.L."/>
            <person name="Kruys A."/>
            <person name="Hutchinson M.I."/>
            <person name="Powell A.J."/>
            <person name="Barry K."/>
            <person name="Miller A.N."/>
            <person name="Grigoriev I.V."/>
            <person name="Debuchy R."/>
            <person name="Gladieux P."/>
            <person name="Thoren M.H."/>
            <person name="Johannesson H."/>
        </authorList>
    </citation>
    <scope>NUCLEOTIDE SEQUENCE</scope>
    <source>
        <strain evidence="1">CBS 955.72</strain>
    </source>
</reference>
<organism evidence="1 2">
    <name type="scientific">Lasiosphaeria hispida</name>
    <dbReference type="NCBI Taxonomy" id="260671"/>
    <lineage>
        <taxon>Eukaryota</taxon>
        <taxon>Fungi</taxon>
        <taxon>Dikarya</taxon>
        <taxon>Ascomycota</taxon>
        <taxon>Pezizomycotina</taxon>
        <taxon>Sordariomycetes</taxon>
        <taxon>Sordariomycetidae</taxon>
        <taxon>Sordariales</taxon>
        <taxon>Lasiosphaeriaceae</taxon>
        <taxon>Lasiosphaeria</taxon>
    </lineage>
</organism>
<proteinExistence type="predicted"/>
<evidence type="ECO:0000313" key="2">
    <source>
        <dbReference type="Proteomes" id="UP001275084"/>
    </source>
</evidence>
<evidence type="ECO:0000313" key="1">
    <source>
        <dbReference type="EMBL" id="KAK3346831.1"/>
    </source>
</evidence>
<sequence>MARGWTAAFQRSASHICDCREVKLRGASVGTGLPFEASQNQGGQQGSILRSRCGERDIPSWRAASALCLCFVCRTAEINSRQISPHVPKRRALRLTVYGNFVVGRLGTRGFRNKHRIFPGSRVGEGHWAPLGRQRDTQTGNPQGRPLDVHPSFPCASAVIVQPWVGHGLHCSRFRRRDSCWQGNEQSGVMASHWTLRLLTSRIHKSEARANLSQPTPRAAIRVWGSNSFTSRHARSSTI</sequence>
<reference evidence="1" key="1">
    <citation type="journal article" date="2023" name="Mol. Phylogenet. Evol.">
        <title>Genome-scale phylogeny and comparative genomics of the fungal order Sordariales.</title>
        <authorList>
            <person name="Hensen N."/>
            <person name="Bonometti L."/>
            <person name="Westerberg I."/>
            <person name="Brannstrom I.O."/>
            <person name="Guillou S."/>
            <person name="Cros-Aarteil S."/>
            <person name="Calhoun S."/>
            <person name="Haridas S."/>
            <person name="Kuo A."/>
            <person name="Mondo S."/>
            <person name="Pangilinan J."/>
            <person name="Riley R."/>
            <person name="LaButti K."/>
            <person name="Andreopoulos B."/>
            <person name="Lipzen A."/>
            <person name="Chen C."/>
            <person name="Yan M."/>
            <person name="Daum C."/>
            <person name="Ng V."/>
            <person name="Clum A."/>
            <person name="Steindorff A."/>
            <person name="Ohm R.A."/>
            <person name="Martin F."/>
            <person name="Silar P."/>
            <person name="Natvig D.O."/>
            <person name="Lalanne C."/>
            <person name="Gautier V."/>
            <person name="Ament-Velasquez S.L."/>
            <person name="Kruys A."/>
            <person name="Hutchinson M.I."/>
            <person name="Powell A.J."/>
            <person name="Barry K."/>
            <person name="Miller A.N."/>
            <person name="Grigoriev I.V."/>
            <person name="Debuchy R."/>
            <person name="Gladieux P."/>
            <person name="Hiltunen Thoren M."/>
            <person name="Johannesson H."/>
        </authorList>
    </citation>
    <scope>NUCLEOTIDE SEQUENCE</scope>
    <source>
        <strain evidence="1">CBS 955.72</strain>
    </source>
</reference>
<gene>
    <name evidence="1" type="ORF">B0T25DRAFT_552976</name>
</gene>
<dbReference type="EMBL" id="JAUIQD010000006">
    <property type="protein sequence ID" value="KAK3346831.1"/>
    <property type="molecule type" value="Genomic_DNA"/>
</dbReference>
<dbReference type="Proteomes" id="UP001275084">
    <property type="component" value="Unassembled WGS sequence"/>
</dbReference>